<name>A0A8H7E396_9EURO</name>
<protein>
    <submittedName>
        <fullName evidence="2">Uncharacterized protein</fullName>
    </submittedName>
</protein>
<dbReference type="Proteomes" id="UP000606974">
    <property type="component" value="Unassembled WGS sequence"/>
</dbReference>
<dbReference type="AlphaFoldDB" id="A0A8H7E396"/>
<keyword evidence="3" id="KW-1185">Reference proteome</keyword>
<gene>
    <name evidence="2" type="ORF">GJ744_010078</name>
</gene>
<feature type="compositionally biased region" description="Basic and acidic residues" evidence="1">
    <location>
        <begin position="58"/>
        <end position="72"/>
    </location>
</feature>
<evidence type="ECO:0000313" key="3">
    <source>
        <dbReference type="Proteomes" id="UP000606974"/>
    </source>
</evidence>
<comment type="caution">
    <text evidence="2">The sequence shown here is derived from an EMBL/GenBank/DDBJ whole genome shotgun (WGS) entry which is preliminary data.</text>
</comment>
<proteinExistence type="predicted"/>
<feature type="compositionally biased region" description="Acidic residues" evidence="1">
    <location>
        <begin position="73"/>
        <end position="85"/>
    </location>
</feature>
<evidence type="ECO:0000313" key="2">
    <source>
        <dbReference type="EMBL" id="KAF7507777.1"/>
    </source>
</evidence>
<evidence type="ECO:0000256" key="1">
    <source>
        <dbReference type="SAM" id="MobiDB-lite"/>
    </source>
</evidence>
<feature type="region of interest" description="Disordered" evidence="1">
    <location>
        <begin position="52"/>
        <end position="94"/>
    </location>
</feature>
<accession>A0A8H7E396</accession>
<reference evidence="2" key="1">
    <citation type="submission" date="2020-02" db="EMBL/GenBank/DDBJ databases">
        <authorList>
            <person name="Palmer J.M."/>
        </authorList>
    </citation>
    <scope>NUCLEOTIDE SEQUENCE</scope>
    <source>
        <strain evidence="2">EPUS1.4</strain>
        <tissue evidence="2">Thallus</tissue>
    </source>
</reference>
<organism evidence="2 3">
    <name type="scientific">Endocarpon pusillum</name>
    <dbReference type="NCBI Taxonomy" id="364733"/>
    <lineage>
        <taxon>Eukaryota</taxon>
        <taxon>Fungi</taxon>
        <taxon>Dikarya</taxon>
        <taxon>Ascomycota</taxon>
        <taxon>Pezizomycotina</taxon>
        <taxon>Eurotiomycetes</taxon>
        <taxon>Chaetothyriomycetidae</taxon>
        <taxon>Verrucariales</taxon>
        <taxon>Verrucariaceae</taxon>
        <taxon>Endocarpon</taxon>
    </lineage>
</organism>
<dbReference type="EMBL" id="JAACFV010000063">
    <property type="protein sequence ID" value="KAF7507777.1"/>
    <property type="molecule type" value="Genomic_DNA"/>
</dbReference>
<sequence>MLLRISAEVKVTTRLQLQLLQLFRNRSRQRKITQQAARREREMQKSDLACVVWMSQSEGRESTSEMRGRGDDDKEEESNWTDWEETPTKLGKTD</sequence>